<organism evidence="1 2">
    <name type="scientific">Anoxybacteroides tepidamans</name>
    <dbReference type="NCBI Taxonomy" id="265948"/>
    <lineage>
        <taxon>Bacteria</taxon>
        <taxon>Bacillati</taxon>
        <taxon>Bacillota</taxon>
        <taxon>Bacilli</taxon>
        <taxon>Bacillales</taxon>
        <taxon>Anoxybacillaceae</taxon>
        <taxon>Anoxybacteroides</taxon>
    </lineage>
</organism>
<keyword evidence="2" id="KW-1185">Reference proteome</keyword>
<evidence type="ECO:0000313" key="1">
    <source>
        <dbReference type="EMBL" id="MBB5326062.1"/>
    </source>
</evidence>
<name>A0A7W8IUK0_9BACL</name>
<evidence type="ECO:0000313" key="2">
    <source>
        <dbReference type="Proteomes" id="UP000520011"/>
    </source>
</evidence>
<accession>A0A7W8IUK0</accession>
<proteinExistence type="predicted"/>
<reference evidence="1 2" key="1">
    <citation type="submission" date="2020-08" db="EMBL/GenBank/DDBJ databases">
        <title>Genomic Encyclopedia of Type Strains, Phase IV (KMG-IV): sequencing the most valuable type-strain genomes for metagenomic binning, comparative biology and taxonomic classification.</title>
        <authorList>
            <person name="Goeker M."/>
        </authorList>
    </citation>
    <scope>NUCLEOTIDE SEQUENCE [LARGE SCALE GENOMIC DNA]</scope>
    <source>
        <strain evidence="1 2">DSM 16325</strain>
    </source>
</reference>
<dbReference type="AlphaFoldDB" id="A0A7W8IUK0"/>
<dbReference type="RefSeq" id="WP_183256122.1">
    <property type="nucleotide sequence ID" value="NZ_JACHEP010000027.1"/>
</dbReference>
<dbReference type="Proteomes" id="UP000520011">
    <property type="component" value="Unassembled WGS sequence"/>
</dbReference>
<gene>
    <name evidence="1" type="ORF">HNQ34_003180</name>
</gene>
<comment type="caution">
    <text evidence="1">The sequence shown here is derived from an EMBL/GenBank/DDBJ whole genome shotgun (WGS) entry which is preliminary data.</text>
</comment>
<sequence length="65" mass="8052">MNATIHRWKYFDIETNRLDIDKWARFSKANMEEGWQREEIRKPLVCLDEKWRERISGDDMTPTYM</sequence>
<protein>
    <submittedName>
        <fullName evidence="1">Uncharacterized protein</fullName>
    </submittedName>
</protein>
<dbReference type="EMBL" id="JACHEP010000027">
    <property type="protein sequence ID" value="MBB5326062.1"/>
    <property type="molecule type" value="Genomic_DNA"/>
</dbReference>